<reference evidence="2" key="1">
    <citation type="journal article" date="2022" name="bioRxiv">
        <title>Sequencing and chromosome-scale assembly of the giantPleurodeles waltlgenome.</title>
        <authorList>
            <person name="Brown T."/>
            <person name="Elewa A."/>
            <person name="Iarovenko S."/>
            <person name="Subramanian E."/>
            <person name="Araus A.J."/>
            <person name="Petzold A."/>
            <person name="Susuki M."/>
            <person name="Suzuki K.-i.T."/>
            <person name="Hayashi T."/>
            <person name="Toyoda A."/>
            <person name="Oliveira C."/>
            <person name="Osipova E."/>
            <person name="Leigh N.D."/>
            <person name="Simon A."/>
            <person name="Yun M.H."/>
        </authorList>
    </citation>
    <scope>NUCLEOTIDE SEQUENCE</scope>
    <source>
        <strain evidence="2">20211129_DDA</strain>
        <tissue evidence="2">Liver</tissue>
    </source>
</reference>
<feature type="compositionally biased region" description="Basic and acidic residues" evidence="1">
    <location>
        <begin position="13"/>
        <end position="24"/>
    </location>
</feature>
<dbReference type="Proteomes" id="UP001066276">
    <property type="component" value="Chromosome 4_1"/>
</dbReference>
<comment type="caution">
    <text evidence="2">The sequence shown here is derived from an EMBL/GenBank/DDBJ whole genome shotgun (WGS) entry which is preliminary data.</text>
</comment>
<keyword evidence="3" id="KW-1185">Reference proteome</keyword>
<evidence type="ECO:0000256" key="1">
    <source>
        <dbReference type="SAM" id="MobiDB-lite"/>
    </source>
</evidence>
<name>A0AAV7T964_PLEWA</name>
<dbReference type="AlphaFoldDB" id="A0AAV7T964"/>
<evidence type="ECO:0000313" key="2">
    <source>
        <dbReference type="EMBL" id="KAJ1172397.1"/>
    </source>
</evidence>
<dbReference type="EMBL" id="JANPWB010000007">
    <property type="protein sequence ID" value="KAJ1172397.1"/>
    <property type="molecule type" value="Genomic_DNA"/>
</dbReference>
<protein>
    <submittedName>
        <fullName evidence="2">Uncharacterized protein</fullName>
    </submittedName>
</protein>
<organism evidence="2 3">
    <name type="scientific">Pleurodeles waltl</name>
    <name type="common">Iberian ribbed newt</name>
    <dbReference type="NCBI Taxonomy" id="8319"/>
    <lineage>
        <taxon>Eukaryota</taxon>
        <taxon>Metazoa</taxon>
        <taxon>Chordata</taxon>
        <taxon>Craniata</taxon>
        <taxon>Vertebrata</taxon>
        <taxon>Euteleostomi</taxon>
        <taxon>Amphibia</taxon>
        <taxon>Batrachia</taxon>
        <taxon>Caudata</taxon>
        <taxon>Salamandroidea</taxon>
        <taxon>Salamandridae</taxon>
        <taxon>Pleurodelinae</taxon>
        <taxon>Pleurodeles</taxon>
    </lineage>
</organism>
<accession>A0AAV7T964</accession>
<feature type="region of interest" description="Disordered" evidence="1">
    <location>
        <begin position="1"/>
        <end position="24"/>
    </location>
</feature>
<evidence type="ECO:0000313" key="3">
    <source>
        <dbReference type="Proteomes" id="UP001066276"/>
    </source>
</evidence>
<gene>
    <name evidence="2" type="ORF">NDU88_004244</name>
</gene>
<sequence length="115" mass="13215">MEGYLPWSALPGHPDKMGKSDDKQSKLFFDQCRQTRSADSEPEDARPLQVRTDGLMQDSDVSSIFLGLQHSFTAIDTKIDLLTDRFDHLKDKVDKHNEQITQQVTHEKLLQIEQC</sequence>
<proteinExistence type="predicted"/>